<evidence type="ECO:0000256" key="1">
    <source>
        <dbReference type="SAM" id="MobiDB-lite"/>
    </source>
</evidence>
<dbReference type="EMBL" id="WHUW01000020">
    <property type="protein sequence ID" value="KAF8436878.1"/>
    <property type="molecule type" value="Genomic_DNA"/>
</dbReference>
<organism evidence="2 3">
    <name type="scientific">Boletus edulis BED1</name>
    <dbReference type="NCBI Taxonomy" id="1328754"/>
    <lineage>
        <taxon>Eukaryota</taxon>
        <taxon>Fungi</taxon>
        <taxon>Dikarya</taxon>
        <taxon>Basidiomycota</taxon>
        <taxon>Agaricomycotina</taxon>
        <taxon>Agaricomycetes</taxon>
        <taxon>Agaricomycetidae</taxon>
        <taxon>Boletales</taxon>
        <taxon>Boletineae</taxon>
        <taxon>Boletaceae</taxon>
        <taxon>Boletoideae</taxon>
        <taxon>Boletus</taxon>
    </lineage>
</organism>
<reference evidence="2" key="2">
    <citation type="journal article" date="2020" name="Nat. Commun.">
        <title>Large-scale genome sequencing of mycorrhizal fungi provides insights into the early evolution of symbiotic traits.</title>
        <authorList>
            <person name="Miyauchi S."/>
            <person name="Kiss E."/>
            <person name="Kuo A."/>
            <person name="Drula E."/>
            <person name="Kohler A."/>
            <person name="Sanchez-Garcia M."/>
            <person name="Morin E."/>
            <person name="Andreopoulos B."/>
            <person name="Barry K.W."/>
            <person name="Bonito G."/>
            <person name="Buee M."/>
            <person name="Carver A."/>
            <person name="Chen C."/>
            <person name="Cichocki N."/>
            <person name="Clum A."/>
            <person name="Culley D."/>
            <person name="Crous P.W."/>
            <person name="Fauchery L."/>
            <person name="Girlanda M."/>
            <person name="Hayes R.D."/>
            <person name="Keri Z."/>
            <person name="LaButti K."/>
            <person name="Lipzen A."/>
            <person name="Lombard V."/>
            <person name="Magnuson J."/>
            <person name="Maillard F."/>
            <person name="Murat C."/>
            <person name="Nolan M."/>
            <person name="Ohm R.A."/>
            <person name="Pangilinan J."/>
            <person name="Pereira M.F."/>
            <person name="Perotto S."/>
            <person name="Peter M."/>
            <person name="Pfister S."/>
            <person name="Riley R."/>
            <person name="Sitrit Y."/>
            <person name="Stielow J.B."/>
            <person name="Szollosi G."/>
            <person name="Zifcakova L."/>
            <person name="Stursova M."/>
            <person name="Spatafora J.W."/>
            <person name="Tedersoo L."/>
            <person name="Vaario L.M."/>
            <person name="Yamada A."/>
            <person name="Yan M."/>
            <person name="Wang P."/>
            <person name="Xu J."/>
            <person name="Bruns T."/>
            <person name="Baldrian P."/>
            <person name="Vilgalys R."/>
            <person name="Dunand C."/>
            <person name="Henrissat B."/>
            <person name="Grigoriev I.V."/>
            <person name="Hibbett D."/>
            <person name="Nagy L.G."/>
            <person name="Martin F.M."/>
        </authorList>
    </citation>
    <scope>NUCLEOTIDE SEQUENCE</scope>
    <source>
        <strain evidence="2">BED1</strain>
    </source>
</reference>
<gene>
    <name evidence="2" type="ORF">L210DRAFT_947952</name>
</gene>
<dbReference type="AlphaFoldDB" id="A0AAD4BQ53"/>
<keyword evidence="3" id="KW-1185">Reference proteome</keyword>
<proteinExistence type="predicted"/>
<evidence type="ECO:0000313" key="3">
    <source>
        <dbReference type="Proteomes" id="UP001194468"/>
    </source>
</evidence>
<reference evidence="2" key="1">
    <citation type="submission" date="2019-10" db="EMBL/GenBank/DDBJ databases">
        <authorList>
            <consortium name="DOE Joint Genome Institute"/>
            <person name="Kuo A."/>
            <person name="Miyauchi S."/>
            <person name="Kiss E."/>
            <person name="Drula E."/>
            <person name="Kohler A."/>
            <person name="Sanchez-Garcia M."/>
            <person name="Andreopoulos B."/>
            <person name="Barry K.W."/>
            <person name="Bonito G."/>
            <person name="Buee M."/>
            <person name="Carver A."/>
            <person name="Chen C."/>
            <person name="Cichocki N."/>
            <person name="Clum A."/>
            <person name="Culley D."/>
            <person name="Crous P.W."/>
            <person name="Fauchery L."/>
            <person name="Girlanda M."/>
            <person name="Hayes R."/>
            <person name="Keri Z."/>
            <person name="LaButti K."/>
            <person name="Lipzen A."/>
            <person name="Lombard V."/>
            <person name="Magnuson J."/>
            <person name="Maillard F."/>
            <person name="Morin E."/>
            <person name="Murat C."/>
            <person name="Nolan M."/>
            <person name="Ohm R."/>
            <person name="Pangilinan J."/>
            <person name="Pereira M."/>
            <person name="Perotto S."/>
            <person name="Peter M."/>
            <person name="Riley R."/>
            <person name="Sitrit Y."/>
            <person name="Stielow B."/>
            <person name="Szollosi G."/>
            <person name="Zifcakova L."/>
            <person name="Stursova M."/>
            <person name="Spatafora J.W."/>
            <person name="Tedersoo L."/>
            <person name="Vaario L.-M."/>
            <person name="Yamada A."/>
            <person name="Yan M."/>
            <person name="Wang P."/>
            <person name="Xu J."/>
            <person name="Bruns T."/>
            <person name="Baldrian P."/>
            <person name="Vilgalys R."/>
            <person name="Henrissat B."/>
            <person name="Grigoriev I.V."/>
            <person name="Hibbett D."/>
            <person name="Nagy L.G."/>
            <person name="Martin F.M."/>
        </authorList>
    </citation>
    <scope>NUCLEOTIDE SEQUENCE</scope>
    <source>
        <strain evidence="2">BED1</strain>
    </source>
</reference>
<protein>
    <submittedName>
        <fullName evidence="2">Uncharacterized protein</fullName>
    </submittedName>
</protein>
<feature type="non-terminal residue" evidence="2">
    <location>
        <position position="78"/>
    </location>
</feature>
<sequence length="78" mass="8768">FKRLFIWPRRCTTNIAMSPTLVFLDPMLAAPSRQPTPRHGKSRGQIRDKSNDAAPFRANVGSDDAKFPCPSKSSRHDD</sequence>
<evidence type="ECO:0000313" key="2">
    <source>
        <dbReference type="EMBL" id="KAF8436878.1"/>
    </source>
</evidence>
<name>A0AAD4BQ53_BOLED</name>
<feature type="region of interest" description="Disordered" evidence="1">
    <location>
        <begin position="30"/>
        <end position="78"/>
    </location>
</feature>
<comment type="caution">
    <text evidence="2">The sequence shown here is derived from an EMBL/GenBank/DDBJ whole genome shotgun (WGS) entry which is preliminary data.</text>
</comment>
<dbReference type="Proteomes" id="UP001194468">
    <property type="component" value="Unassembled WGS sequence"/>
</dbReference>
<accession>A0AAD4BQ53</accession>